<dbReference type="Pfam" id="PF09088">
    <property type="entry name" value="MIF4G_like"/>
    <property type="match status" value="1"/>
</dbReference>
<evidence type="ECO:0000313" key="14">
    <source>
        <dbReference type="EMBL" id="VDN02912.1"/>
    </source>
</evidence>
<dbReference type="PANTHER" id="PTHR12412">
    <property type="entry name" value="CAP BINDING PROTEIN"/>
    <property type="match status" value="1"/>
</dbReference>
<evidence type="ECO:0000313" key="15">
    <source>
        <dbReference type="Proteomes" id="UP000276776"/>
    </source>
</evidence>
<dbReference type="OrthoDB" id="10252707at2759"/>
<evidence type="ECO:0000256" key="10">
    <source>
        <dbReference type="ARBA" id="ARBA00056386"/>
    </source>
</evidence>
<dbReference type="GO" id="GO:0003729">
    <property type="term" value="F:mRNA binding"/>
    <property type="evidence" value="ECO:0007669"/>
    <property type="project" value="TreeGrafter"/>
</dbReference>
<feature type="domain" description="MIF4G" evidence="13">
    <location>
        <begin position="72"/>
        <end position="283"/>
    </location>
</feature>
<dbReference type="GO" id="GO:0006370">
    <property type="term" value="P:7-methylguanosine mRNA capping"/>
    <property type="evidence" value="ECO:0007669"/>
    <property type="project" value="UniProtKB-KW"/>
</dbReference>
<evidence type="ECO:0000313" key="16">
    <source>
        <dbReference type="WBParaSite" id="TCLT_0000565501-mRNA-1"/>
    </source>
</evidence>
<dbReference type="Pfam" id="PF02854">
    <property type="entry name" value="MIF4G"/>
    <property type="match status" value="1"/>
</dbReference>
<dbReference type="InterPro" id="IPR015174">
    <property type="entry name" value="MIF4G-like_typ-2"/>
</dbReference>
<keyword evidence="6" id="KW-0943">RNA-mediated gene silencing</keyword>
<dbReference type="InterPro" id="IPR015172">
    <property type="entry name" value="MIF4G-like_typ-1"/>
</dbReference>
<keyword evidence="8" id="KW-0539">Nucleus</keyword>
<dbReference type="SMART" id="SM00543">
    <property type="entry name" value="MIF4G"/>
    <property type="match status" value="1"/>
</dbReference>
<dbReference type="GO" id="GO:0000184">
    <property type="term" value="P:nuclear-transcribed mRNA catabolic process, nonsense-mediated decay"/>
    <property type="evidence" value="ECO:0007669"/>
    <property type="project" value="TreeGrafter"/>
</dbReference>
<dbReference type="Pfam" id="PF09090">
    <property type="entry name" value="MIF4G_like_2"/>
    <property type="match status" value="1"/>
</dbReference>
<evidence type="ECO:0000256" key="5">
    <source>
        <dbReference type="ARBA" id="ARBA00023042"/>
    </source>
</evidence>
<dbReference type="GO" id="GO:0006406">
    <property type="term" value="P:mRNA export from nucleus"/>
    <property type="evidence" value="ECO:0007669"/>
    <property type="project" value="InterPro"/>
</dbReference>
<evidence type="ECO:0000256" key="9">
    <source>
        <dbReference type="ARBA" id="ARBA00030965"/>
    </source>
</evidence>
<dbReference type="GO" id="GO:0005846">
    <property type="term" value="C:nuclear cap binding complex"/>
    <property type="evidence" value="ECO:0007669"/>
    <property type="project" value="InterPro"/>
</dbReference>
<feature type="region of interest" description="Disordered" evidence="12">
    <location>
        <begin position="1"/>
        <end position="61"/>
    </location>
</feature>
<dbReference type="InterPro" id="IPR016024">
    <property type="entry name" value="ARM-type_fold"/>
</dbReference>
<proteinExistence type="inferred from homology"/>
<evidence type="ECO:0000259" key="13">
    <source>
        <dbReference type="SMART" id="SM00543"/>
    </source>
</evidence>
<evidence type="ECO:0000256" key="2">
    <source>
        <dbReference type="ARBA" id="ARBA00007413"/>
    </source>
</evidence>
<organism evidence="16">
    <name type="scientific">Thelazia callipaeda</name>
    <name type="common">Oriental eyeworm</name>
    <name type="synonym">Parasitic nematode</name>
    <dbReference type="NCBI Taxonomy" id="103827"/>
    <lineage>
        <taxon>Eukaryota</taxon>
        <taxon>Metazoa</taxon>
        <taxon>Ecdysozoa</taxon>
        <taxon>Nematoda</taxon>
        <taxon>Chromadorea</taxon>
        <taxon>Rhabditida</taxon>
        <taxon>Spirurina</taxon>
        <taxon>Spiruromorpha</taxon>
        <taxon>Thelazioidea</taxon>
        <taxon>Thelaziidae</taxon>
        <taxon>Thelazia</taxon>
    </lineage>
</organism>
<evidence type="ECO:0000256" key="7">
    <source>
        <dbReference type="ARBA" id="ARBA00023187"/>
    </source>
</evidence>
<keyword evidence="4" id="KW-0507">mRNA processing</keyword>
<dbReference type="GO" id="GO:0000339">
    <property type="term" value="F:RNA cap binding"/>
    <property type="evidence" value="ECO:0007669"/>
    <property type="project" value="InterPro"/>
</dbReference>
<dbReference type="EMBL" id="UYYF01004354">
    <property type="protein sequence ID" value="VDN02912.1"/>
    <property type="molecule type" value="Genomic_DNA"/>
</dbReference>
<sequence length="824" mass="97030">MLNGEKESDRTDFSTGSRGRSYRKQFNDDRRMYIAQNDGDELERRRRADSDDDEMVRKRKRHGSDAMKDEIVYKLTDLLTHVGEKNNSSLESNLESLTQILETDLESYKEHIIKVLLTCICSMPNKLTVYSTLVGLLNAKKYNFGAELLDSLFTKLNESMEVNDFDCALYLITFFADLVNCRVITLQSFADFLADIVSCATEKGFPQIRNDWYIYAFLHCLPWIGQELADKLEDELNTMLSTIENCLHFRNKDHVKILQVWSKSIHEQEEYLDCLWAQISKLRSDNWKEKFITRHYVAFDGTLTDALQHSLPSFKPPIHTTETMYPLPKVVFRFFDYADCPDDGPLLPGAHSIERFLVEEELCWILDKEKKNRKKCASKLLEYDKRMLVPINYVILEVIFSQLFLLPEAPTRPVFYGSLMIELCKTKSMPQVIAQAAELFYQRIDSMQIICIDRLIDWFSYHMSNFEYRWSWSDWNDCIKLDYLAPRHMFVREVIDKCMRLSYHQRMTEVLPPTFAKMIPEKPTICYDLNDEEHPDHDFAATLEKAFRDKIPAEEMNDLLRDATVNNMDISSKMSIFLKVLLFLARKTFSHNFAALTRYYLTLKEFIGNREDVQLNILRSLYETWKFHKQMITVLVTKLLKMSIVDASSVVAWVFSDEIKPEFERLWVWEVLSRALEHVSGHVRRSKAALVNMKLRRKWKGQNRDEDFVMETDEQSMVHLNATEVPVKENEIEVLDECLKNLLLDVLHKFTVTLTEHIINCENNGTNFETSWYLYVTGRFKNVFLKHWNDLFLFQDALEKELFREAEIDSNVMEHYNQFKAILS</sequence>
<reference evidence="16" key="1">
    <citation type="submission" date="2017-02" db="UniProtKB">
        <authorList>
            <consortium name="WormBaseParasite"/>
        </authorList>
    </citation>
    <scope>IDENTIFICATION</scope>
</reference>
<accession>A0A0N5CYW2</accession>
<evidence type="ECO:0000256" key="8">
    <source>
        <dbReference type="ARBA" id="ARBA00023242"/>
    </source>
</evidence>
<comment type="similarity">
    <text evidence="2">Belongs to the NCBP1 family.</text>
</comment>
<comment type="subcellular location">
    <subcellularLocation>
        <location evidence="1">Nucleus</location>
    </subcellularLocation>
</comment>
<evidence type="ECO:0000256" key="4">
    <source>
        <dbReference type="ARBA" id="ARBA00022664"/>
    </source>
</evidence>
<evidence type="ECO:0000256" key="3">
    <source>
        <dbReference type="ARBA" id="ARBA00019879"/>
    </source>
</evidence>
<dbReference type="PANTHER" id="PTHR12412:SF2">
    <property type="entry name" value="NUCLEAR CAP-BINDING PROTEIN SUBUNIT 1"/>
    <property type="match status" value="1"/>
</dbReference>
<name>A0A0N5CYW2_THECL</name>
<evidence type="ECO:0000256" key="1">
    <source>
        <dbReference type="ARBA" id="ARBA00004123"/>
    </source>
</evidence>
<evidence type="ECO:0000256" key="12">
    <source>
        <dbReference type="SAM" id="MobiDB-lite"/>
    </source>
</evidence>
<reference evidence="14 15" key="2">
    <citation type="submission" date="2018-11" db="EMBL/GenBank/DDBJ databases">
        <authorList>
            <consortium name="Pathogen Informatics"/>
        </authorList>
    </citation>
    <scope>NUCLEOTIDE SEQUENCE [LARGE SCALE GENOMIC DNA]</scope>
</reference>
<protein>
    <recommendedName>
        <fullName evidence="3">Nuclear cap-binding protein subunit 1</fullName>
    </recommendedName>
    <alternativeName>
        <fullName evidence="9">80 kDa nuclear cap-binding protein</fullName>
    </alternativeName>
</protein>
<feature type="compositionally biased region" description="Basic and acidic residues" evidence="12">
    <location>
        <begin position="1"/>
        <end position="12"/>
    </location>
</feature>
<dbReference type="Gene3D" id="1.25.40.180">
    <property type="match status" value="3"/>
</dbReference>
<dbReference type="FunFam" id="1.25.40.180:FF:000041">
    <property type="entry name" value="Nuclear cap-binding protein subunit 1"/>
    <property type="match status" value="1"/>
</dbReference>
<dbReference type="GO" id="GO:0005634">
    <property type="term" value="C:nucleus"/>
    <property type="evidence" value="ECO:0007669"/>
    <property type="project" value="UniProtKB-SubCell"/>
</dbReference>
<comment type="function">
    <text evidence="10">Component of the cap-binding complex (CBC), which binds cotranscriptionally to the 5'-cap of pre-mRNAs and is involved in various processes such as pre-mRNA splicing and RNA-mediated gene silencing (RNAi). The CBC complex is involved in miRNA-mediated RNA interference and is required for primary microRNAs (miRNAs) processing. In the CBC complex, ncbp-1 does not bind directly capped RNAs (m7GpppG-capped RNA) but is required to stabilize the movement of the N-terminal loop of ncbp-2 and lock the CBC into a high affinity cap-binding state with the cap structure.</text>
</comment>
<dbReference type="InterPro" id="IPR027159">
    <property type="entry name" value="CBP80"/>
</dbReference>
<dbReference type="OMA" id="AYMILEV"/>
<dbReference type="Proteomes" id="UP000276776">
    <property type="component" value="Unassembled WGS sequence"/>
</dbReference>
<evidence type="ECO:0000256" key="6">
    <source>
        <dbReference type="ARBA" id="ARBA00023158"/>
    </source>
</evidence>
<keyword evidence="5" id="KW-0506">mRNA capping</keyword>
<dbReference type="WBParaSite" id="TCLT_0000565501-mRNA-1">
    <property type="protein sequence ID" value="TCLT_0000565501-mRNA-1"/>
    <property type="gene ID" value="TCLT_0000565501"/>
</dbReference>
<dbReference type="FunFam" id="1.25.40.180:FF:000010">
    <property type="entry name" value="Nuclear cap-binding protein subunit 1"/>
    <property type="match status" value="1"/>
</dbReference>
<gene>
    <name evidence="14" type="ORF">TCLT_LOCUS5644</name>
</gene>
<keyword evidence="15" id="KW-1185">Reference proteome</keyword>
<evidence type="ECO:0000256" key="11">
    <source>
        <dbReference type="ARBA" id="ARBA00062747"/>
    </source>
</evidence>
<dbReference type="SUPFAM" id="SSF48371">
    <property type="entry name" value="ARM repeat"/>
    <property type="match status" value="3"/>
</dbReference>
<dbReference type="STRING" id="103827.A0A0N5CYW2"/>
<dbReference type="InterPro" id="IPR003890">
    <property type="entry name" value="MIF4G-like_typ-3"/>
</dbReference>
<comment type="subunit">
    <text evidence="11">Component of the nuclear cap-binding complex (CBC), a heterodimer composed of ncbp-1 and ncbp-1 that interacts with m7GpppG-capped RNA.</text>
</comment>
<dbReference type="GO" id="GO:0031053">
    <property type="term" value="P:primary miRNA processing"/>
    <property type="evidence" value="ECO:0007669"/>
    <property type="project" value="UniProtKB-ARBA"/>
</dbReference>
<dbReference type="GO" id="GO:0008380">
    <property type="term" value="P:RNA splicing"/>
    <property type="evidence" value="ECO:0007669"/>
    <property type="project" value="UniProtKB-KW"/>
</dbReference>
<dbReference type="AlphaFoldDB" id="A0A0N5CYW2"/>
<keyword evidence="7" id="KW-0508">mRNA splicing</keyword>